<dbReference type="AlphaFoldDB" id="A0A8R1IA50"/>
<keyword evidence="2" id="KW-1185">Reference proteome</keyword>
<evidence type="ECO:0000313" key="2">
    <source>
        <dbReference type="Proteomes" id="UP000005237"/>
    </source>
</evidence>
<organism evidence="1 2">
    <name type="scientific">Caenorhabditis japonica</name>
    <dbReference type="NCBI Taxonomy" id="281687"/>
    <lineage>
        <taxon>Eukaryota</taxon>
        <taxon>Metazoa</taxon>
        <taxon>Ecdysozoa</taxon>
        <taxon>Nematoda</taxon>
        <taxon>Chromadorea</taxon>
        <taxon>Rhabditida</taxon>
        <taxon>Rhabditina</taxon>
        <taxon>Rhabditomorpha</taxon>
        <taxon>Rhabditoidea</taxon>
        <taxon>Rhabditidae</taxon>
        <taxon>Peloderinae</taxon>
        <taxon>Caenorhabditis</taxon>
    </lineage>
</organism>
<evidence type="ECO:0000313" key="1">
    <source>
        <dbReference type="EnsemblMetazoa" id="CJA28190.1"/>
    </source>
</evidence>
<dbReference type="Proteomes" id="UP000005237">
    <property type="component" value="Unassembled WGS sequence"/>
</dbReference>
<dbReference type="EnsemblMetazoa" id="CJA28190.1">
    <property type="protein sequence ID" value="CJA28190.1"/>
    <property type="gene ID" value="WBGene00183764"/>
</dbReference>
<name>A0A8R1IA50_CAEJA</name>
<reference evidence="1" key="2">
    <citation type="submission" date="2022-06" db="UniProtKB">
        <authorList>
            <consortium name="EnsemblMetazoa"/>
        </authorList>
    </citation>
    <scope>IDENTIFICATION</scope>
    <source>
        <strain evidence="1">DF5081</strain>
    </source>
</reference>
<protein>
    <submittedName>
        <fullName evidence="1">Uncharacterized protein</fullName>
    </submittedName>
</protein>
<reference evidence="2" key="1">
    <citation type="submission" date="2010-08" db="EMBL/GenBank/DDBJ databases">
        <authorList>
            <consortium name="Caenorhabditis japonica Sequencing Consortium"/>
            <person name="Wilson R.K."/>
        </authorList>
    </citation>
    <scope>NUCLEOTIDE SEQUENCE [LARGE SCALE GENOMIC DNA]</scope>
    <source>
        <strain evidence="2">DF5081</strain>
    </source>
</reference>
<accession>A0A8R1IA50</accession>
<sequence length="76" mass="8748">MQILRLATIQLLAARKETIFLKIVFILLEHNLQKRVAIAFSIDVRHLNASLHSPFCLRLFKYHCVRVVAHKKVGGV</sequence>
<proteinExistence type="predicted"/>